<feature type="coiled-coil region" evidence="1">
    <location>
        <begin position="354"/>
        <end position="381"/>
    </location>
</feature>
<proteinExistence type="predicted"/>
<evidence type="ECO:0000256" key="2">
    <source>
        <dbReference type="SAM" id="MobiDB-lite"/>
    </source>
</evidence>
<dbReference type="OrthoDB" id="4495335at2759"/>
<dbReference type="OMA" id="CSCRIAE"/>
<accession>M3DAT7</accession>
<feature type="region of interest" description="Disordered" evidence="2">
    <location>
        <begin position="323"/>
        <end position="342"/>
    </location>
</feature>
<dbReference type="eggNOG" id="ENOG502RY7V">
    <property type="taxonomic scope" value="Eukaryota"/>
</dbReference>
<dbReference type="GeneID" id="27906624"/>
<feature type="region of interest" description="Disordered" evidence="2">
    <location>
        <begin position="1"/>
        <end position="91"/>
    </location>
</feature>
<dbReference type="HOGENOM" id="CLU_014569_1_0_1"/>
<organism evidence="3 4">
    <name type="scientific">Sphaerulina musiva (strain SO2202)</name>
    <name type="common">Poplar stem canker fungus</name>
    <name type="synonym">Septoria musiva</name>
    <dbReference type="NCBI Taxonomy" id="692275"/>
    <lineage>
        <taxon>Eukaryota</taxon>
        <taxon>Fungi</taxon>
        <taxon>Dikarya</taxon>
        <taxon>Ascomycota</taxon>
        <taxon>Pezizomycotina</taxon>
        <taxon>Dothideomycetes</taxon>
        <taxon>Dothideomycetidae</taxon>
        <taxon>Mycosphaerellales</taxon>
        <taxon>Mycosphaerellaceae</taxon>
        <taxon>Sphaerulina</taxon>
    </lineage>
</organism>
<dbReference type="AlphaFoldDB" id="M3DAT7"/>
<keyword evidence="4" id="KW-1185">Reference proteome</keyword>
<feature type="compositionally biased region" description="Polar residues" evidence="2">
    <location>
        <begin position="31"/>
        <end position="58"/>
    </location>
</feature>
<protein>
    <submittedName>
        <fullName evidence="3">Uncharacterized protein</fullName>
    </submittedName>
</protein>
<dbReference type="Proteomes" id="UP000016931">
    <property type="component" value="Unassembled WGS sequence"/>
</dbReference>
<gene>
    <name evidence="3" type="ORF">SEPMUDRAFT_59248</name>
</gene>
<dbReference type="RefSeq" id="XP_016763075.1">
    <property type="nucleotide sequence ID" value="XM_016909487.1"/>
</dbReference>
<dbReference type="EMBL" id="KB456261">
    <property type="protein sequence ID" value="EMF14954.1"/>
    <property type="molecule type" value="Genomic_DNA"/>
</dbReference>
<evidence type="ECO:0000313" key="4">
    <source>
        <dbReference type="Proteomes" id="UP000016931"/>
    </source>
</evidence>
<feature type="region of interest" description="Disordered" evidence="2">
    <location>
        <begin position="618"/>
        <end position="674"/>
    </location>
</feature>
<name>M3DAT7_SPHMS</name>
<feature type="coiled-coil region" evidence="1">
    <location>
        <begin position="264"/>
        <end position="298"/>
    </location>
</feature>
<evidence type="ECO:0000256" key="1">
    <source>
        <dbReference type="SAM" id="Coils"/>
    </source>
</evidence>
<reference evidence="3 4" key="1">
    <citation type="journal article" date="2012" name="PLoS Pathog.">
        <title>Diverse lifestyles and strategies of plant pathogenesis encoded in the genomes of eighteen Dothideomycetes fungi.</title>
        <authorList>
            <person name="Ohm R.A."/>
            <person name="Feau N."/>
            <person name="Henrissat B."/>
            <person name="Schoch C.L."/>
            <person name="Horwitz B.A."/>
            <person name="Barry K.W."/>
            <person name="Condon B.J."/>
            <person name="Copeland A.C."/>
            <person name="Dhillon B."/>
            <person name="Glaser F."/>
            <person name="Hesse C.N."/>
            <person name="Kosti I."/>
            <person name="LaButti K."/>
            <person name="Lindquist E.A."/>
            <person name="Lucas S."/>
            <person name="Salamov A.A."/>
            <person name="Bradshaw R.E."/>
            <person name="Ciuffetti L."/>
            <person name="Hamelin R.C."/>
            <person name="Kema G.H.J."/>
            <person name="Lawrence C."/>
            <person name="Scott J.A."/>
            <person name="Spatafora J.W."/>
            <person name="Turgeon B.G."/>
            <person name="de Wit P.J.G.M."/>
            <person name="Zhong S."/>
            <person name="Goodwin S.B."/>
            <person name="Grigoriev I.V."/>
        </authorList>
    </citation>
    <scope>NUCLEOTIDE SEQUENCE [LARGE SCALE GENOMIC DNA]</scope>
    <source>
        <strain evidence="3 4">SO2202</strain>
    </source>
</reference>
<sequence>MSAMDPQSPFRFPLRESLQSLSPERVHNSRSRPASTISSKTTSVDSDPYVEQSSSPRSSPVRKAANLFSDYDPRRHSPVKETGFVLPASPSLPEIHSFQRTHGRTNSDVHVQGLVKRFEHLDVRDRDAESADRRKRHEAELRRAQIGREEAESDVKRLREEVRRLKKEGDEGRDRERKVAKRLDVVMDEFATFKETQTSQLSVYEKEVRKLRKEAFKSSSAVLKLQEELKSTRNSLRITQSGFDMEKRKVQQREQQTFDAQYQMVALQEELDRLKTHVKTVEQEKDALKTSLKEEEVARIAAEGMIALPLGNQEDDDLMSPQVVRRRSPHKRPQSPLSDDKENAGVVTKKMVEMKQVIEQLRLEKTKREDAEELAEFLRLECSFKCCTCRSRSTSGHDLSLKSKPFAEALEDIRRTMRSVITPPASESIEGAISDSAVLIKPEPEAEPEIEAEMKDVEMAQPEEATLEHDVVRSMTMTGDEVDRDEHCRDAANDEAIVDDEEPNAPYPTPAEPPLRSSRAITPVASTIKVPLAPSSPQTPGLIATPARPHGSVRTITTTTTIPMQFTPAKPTFHVGDAENIPPTVMSPQRDRSGSAPTFDRAAALAAIAYRRGRAKSIADGQMTPRKQMLEGQVSIKDRRDISAPALGQQKSASIKRTASKGHSGKVGSASRTR</sequence>
<evidence type="ECO:0000313" key="3">
    <source>
        <dbReference type="EMBL" id="EMF14954.1"/>
    </source>
</evidence>
<feature type="compositionally biased region" description="Basic residues" evidence="2">
    <location>
        <begin position="324"/>
        <end position="333"/>
    </location>
</feature>
<keyword evidence="1" id="KW-0175">Coiled coil</keyword>
<dbReference type="PANTHER" id="PTHR42041">
    <property type="entry name" value="DNA ENDONUCLEASE ACTIVATOR CTP1 C-TERMINAL DOMAIN-CONTAINING PROTEIN"/>
    <property type="match status" value="1"/>
</dbReference>
<dbReference type="PANTHER" id="PTHR42041:SF1">
    <property type="entry name" value="DNA ENDONUCLEASE ACTIVATOR CTP1 C-TERMINAL DOMAIN-CONTAINING PROTEIN"/>
    <property type="match status" value="1"/>
</dbReference>
<feature type="coiled-coil region" evidence="1">
    <location>
        <begin position="134"/>
        <end position="214"/>
    </location>
</feature>